<dbReference type="EMBL" id="VSWC01000197">
    <property type="protein sequence ID" value="KAA1064747.1"/>
    <property type="molecule type" value="Genomic_DNA"/>
</dbReference>
<evidence type="ECO:0000313" key="3">
    <source>
        <dbReference type="Proteomes" id="UP000324748"/>
    </source>
</evidence>
<evidence type="ECO:0000313" key="4">
    <source>
        <dbReference type="Proteomes" id="UP000325313"/>
    </source>
</evidence>
<dbReference type="Proteomes" id="UP000325313">
    <property type="component" value="Unassembled WGS sequence"/>
</dbReference>
<keyword evidence="3" id="KW-1185">Reference proteome</keyword>
<name>A0A5B0LIT3_PUCGR</name>
<evidence type="ECO:0000313" key="1">
    <source>
        <dbReference type="EMBL" id="KAA1064747.1"/>
    </source>
</evidence>
<organism evidence="1 3">
    <name type="scientific">Puccinia graminis f. sp. tritici</name>
    <dbReference type="NCBI Taxonomy" id="56615"/>
    <lineage>
        <taxon>Eukaryota</taxon>
        <taxon>Fungi</taxon>
        <taxon>Dikarya</taxon>
        <taxon>Basidiomycota</taxon>
        <taxon>Pucciniomycotina</taxon>
        <taxon>Pucciniomycetes</taxon>
        <taxon>Pucciniales</taxon>
        <taxon>Pucciniaceae</taxon>
        <taxon>Puccinia</taxon>
    </lineage>
</organism>
<protein>
    <submittedName>
        <fullName evidence="1">Uncharacterized protein</fullName>
    </submittedName>
</protein>
<accession>A0A5B0LIT3</accession>
<proteinExistence type="predicted"/>
<sequence length="53" mass="6139">MPDVMYLFSMKPFCSLVGSVLEDRWEGPTPLIEKRLVYDPENISSGYVIDLWT</sequence>
<dbReference type="Proteomes" id="UP000324748">
    <property type="component" value="Unassembled WGS sequence"/>
</dbReference>
<gene>
    <name evidence="1" type="ORF">PGT21_013320</name>
    <name evidence="2" type="ORF">PGTUg99_026740</name>
</gene>
<dbReference type="EMBL" id="VDEP01000506">
    <property type="protein sequence ID" value="KAA1068205.1"/>
    <property type="molecule type" value="Genomic_DNA"/>
</dbReference>
<comment type="caution">
    <text evidence="1">The sequence shown here is derived from an EMBL/GenBank/DDBJ whole genome shotgun (WGS) entry which is preliminary data.</text>
</comment>
<dbReference type="AlphaFoldDB" id="A0A5B0LIT3"/>
<reference evidence="3 4" key="1">
    <citation type="submission" date="2019-05" db="EMBL/GenBank/DDBJ databases">
        <title>Emergence of the Ug99 lineage of the wheat stem rust pathogen through somatic hybridization.</title>
        <authorList>
            <person name="Li F."/>
            <person name="Upadhyaya N.M."/>
            <person name="Sperschneider J."/>
            <person name="Matny O."/>
            <person name="Nguyen-Phuc H."/>
            <person name="Mago R."/>
            <person name="Raley C."/>
            <person name="Miller M.E."/>
            <person name="Silverstein K.A.T."/>
            <person name="Henningsen E."/>
            <person name="Hirsch C.D."/>
            <person name="Visser B."/>
            <person name="Pretorius Z.A."/>
            <person name="Steffenson B.J."/>
            <person name="Schwessinger B."/>
            <person name="Dodds P.N."/>
            <person name="Figueroa M."/>
        </authorList>
    </citation>
    <scope>NUCLEOTIDE SEQUENCE [LARGE SCALE GENOMIC DNA]</scope>
    <source>
        <strain evidence="1">21-0</strain>
        <strain evidence="2 4">Ug99</strain>
    </source>
</reference>
<evidence type="ECO:0000313" key="2">
    <source>
        <dbReference type="EMBL" id="KAA1068205.1"/>
    </source>
</evidence>